<dbReference type="WBParaSite" id="HCON_00174550-00001">
    <property type="protein sequence ID" value="HCON_00174550-00001"/>
    <property type="gene ID" value="HCON_00174550"/>
</dbReference>
<dbReference type="InterPro" id="IPR005312">
    <property type="entry name" value="DUF1759"/>
</dbReference>
<keyword evidence="2" id="KW-1185">Reference proteome</keyword>
<evidence type="ECO:0000256" key="1">
    <source>
        <dbReference type="SAM" id="MobiDB-lite"/>
    </source>
</evidence>
<name>A0A7I4Z2P9_HAECO</name>
<evidence type="ECO:0000313" key="3">
    <source>
        <dbReference type="WBParaSite" id="HCON_00174550-00001"/>
    </source>
</evidence>
<reference evidence="3" key="1">
    <citation type="submission" date="2020-12" db="UniProtKB">
        <authorList>
            <consortium name="WormBaseParasite"/>
        </authorList>
    </citation>
    <scope>IDENTIFICATION</scope>
    <source>
        <strain evidence="3">MHco3</strain>
    </source>
</reference>
<dbReference type="Proteomes" id="UP000025227">
    <property type="component" value="Unplaced"/>
</dbReference>
<dbReference type="OrthoDB" id="5857529at2759"/>
<proteinExistence type="predicted"/>
<feature type="region of interest" description="Disordered" evidence="1">
    <location>
        <begin position="65"/>
        <end position="91"/>
    </location>
</feature>
<feature type="compositionally biased region" description="Low complexity" evidence="1">
    <location>
        <begin position="67"/>
        <end position="91"/>
    </location>
</feature>
<sequence>MLEIEQIEEESNLHSIITEAHRLRYMLEARLDEARCARDWMAVDLGYISHSASNLQSIDVEERECENANPEENSGINTETNSESSTPSNTTVGENIAQAVPQTTCRSVKPPQVSLPKFHGGAEEFPDYWAIFETLAHNSPDLAVMEKILLLKESLVGKAPNPIKDMTLISDNYNWIIETLPKNNLNQPTNRAQIVQKLINMKPAANTAESCSTVFDNIQVHQMISAGHDVRRTCEPIWYEIILAKFPRDIVKPVLINGQSKDQQTIEDLMAQLKGEISAVLYVDCSLGHANKPIGANNVDHPRPQYSDKCIFCHRNNHSSLMDNDNGSRKLPNDPKRREKVLEVLFSKS</sequence>
<dbReference type="OMA" id="QCAIVIS"/>
<organism evidence="2 3">
    <name type="scientific">Haemonchus contortus</name>
    <name type="common">Barber pole worm</name>
    <dbReference type="NCBI Taxonomy" id="6289"/>
    <lineage>
        <taxon>Eukaryota</taxon>
        <taxon>Metazoa</taxon>
        <taxon>Ecdysozoa</taxon>
        <taxon>Nematoda</taxon>
        <taxon>Chromadorea</taxon>
        <taxon>Rhabditida</taxon>
        <taxon>Rhabditina</taxon>
        <taxon>Rhabditomorpha</taxon>
        <taxon>Strongyloidea</taxon>
        <taxon>Trichostrongylidae</taxon>
        <taxon>Haemonchus</taxon>
    </lineage>
</organism>
<evidence type="ECO:0000313" key="2">
    <source>
        <dbReference type="Proteomes" id="UP000025227"/>
    </source>
</evidence>
<dbReference type="AlphaFoldDB" id="A0A7I4Z2P9"/>
<dbReference type="Pfam" id="PF03564">
    <property type="entry name" value="DUF1759"/>
    <property type="match status" value="1"/>
</dbReference>
<accession>A0A7I4Z2P9</accession>
<protein>
    <submittedName>
        <fullName evidence="3">Integrase catalytic domain-containing protein</fullName>
    </submittedName>
</protein>